<dbReference type="SUPFAM" id="SSF141452">
    <property type="entry name" value="Hcp1-like"/>
    <property type="match status" value="6"/>
</dbReference>
<accession>A0ABV6PEG7</accession>
<dbReference type="Proteomes" id="UP001589943">
    <property type="component" value="Unassembled WGS sequence"/>
</dbReference>
<dbReference type="Gene3D" id="2.60.40.10">
    <property type="entry name" value="Immunoglobulins"/>
    <property type="match status" value="4"/>
</dbReference>
<dbReference type="SUPFAM" id="SSF51120">
    <property type="entry name" value="beta-Roll"/>
    <property type="match status" value="1"/>
</dbReference>
<dbReference type="InterPro" id="IPR044016">
    <property type="entry name" value="Big_13"/>
</dbReference>
<protein>
    <submittedName>
        <fullName evidence="2">Type VI secretion system tube protein Hcp</fullName>
    </submittedName>
</protein>
<feature type="domain" description="Bacterial Ig-like" evidence="1">
    <location>
        <begin position="1258"/>
        <end position="1347"/>
    </location>
</feature>
<evidence type="ECO:0000313" key="2">
    <source>
        <dbReference type="EMBL" id="MFC0588212.1"/>
    </source>
</evidence>
<dbReference type="InterPro" id="IPR008514">
    <property type="entry name" value="T6SS_Hcp"/>
</dbReference>
<feature type="domain" description="Bacterial Ig-like" evidence="1">
    <location>
        <begin position="1357"/>
        <end position="1439"/>
    </location>
</feature>
<dbReference type="Gene3D" id="2.150.10.10">
    <property type="entry name" value="Serralysin-like metalloprotease, C-terminal"/>
    <property type="match status" value="1"/>
</dbReference>
<dbReference type="InterPro" id="IPR011049">
    <property type="entry name" value="Serralysin-like_metalloprot_C"/>
</dbReference>
<feature type="domain" description="Bacterial Ig-like" evidence="1">
    <location>
        <begin position="1054"/>
        <end position="1144"/>
    </location>
</feature>
<dbReference type="Gene3D" id="2.30.110.20">
    <property type="entry name" value="Hcp1-like"/>
    <property type="match status" value="6"/>
</dbReference>
<proteinExistence type="predicted"/>
<dbReference type="InterPro" id="IPR013783">
    <property type="entry name" value="Ig-like_fold"/>
</dbReference>
<dbReference type="RefSeq" id="WP_379479719.1">
    <property type="nucleotide sequence ID" value="NZ_JBHLTL010000001.1"/>
</dbReference>
<feature type="domain" description="Bacterial Ig-like" evidence="1">
    <location>
        <begin position="1157"/>
        <end position="1245"/>
    </location>
</feature>
<gene>
    <name evidence="2" type="ORF">ACFFF7_02170</name>
</gene>
<dbReference type="Pfam" id="PF05638">
    <property type="entry name" value="T6SS_HCP"/>
    <property type="match status" value="6"/>
</dbReference>
<dbReference type="InterPro" id="IPR036624">
    <property type="entry name" value="Hcp1-lik_sf"/>
</dbReference>
<dbReference type="Pfam" id="PF19077">
    <property type="entry name" value="Big_13"/>
    <property type="match status" value="4"/>
</dbReference>
<dbReference type="InterPro" id="IPR053165">
    <property type="entry name" value="HSI-I_assembly_Hcp1"/>
</dbReference>
<dbReference type="PANTHER" id="PTHR36152:SF1">
    <property type="entry name" value="UBIQUITIN-LIKE DOMAIN-CONTAINING PROTEIN"/>
    <property type="match status" value="1"/>
</dbReference>
<comment type="caution">
    <text evidence="2">The sequence shown here is derived from an EMBL/GenBank/DDBJ whole genome shotgun (WGS) entry which is preliminary data.</text>
</comment>
<evidence type="ECO:0000313" key="3">
    <source>
        <dbReference type="Proteomes" id="UP001589943"/>
    </source>
</evidence>
<organism evidence="2 3">
    <name type="scientific">Novosphingobium aquiterrae</name>
    <dbReference type="NCBI Taxonomy" id="624388"/>
    <lineage>
        <taxon>Bacteria</taxon>
        <taxon>Pseudomonadati</taxon>
        <taxon>Pseudomonadota</taxon>
        <taxon>Alphaproteobacteria</taxon>
        <taxon>Sphingomonadales</taxon>
        <taxon>Sphingomonadaceae</taxon>
        <taxon>Novosphingobium</taxon>
    </lineage>
</organism>
<evidence type="ECO:0000259" key="1">
    <source>
        <dbReference type="Pfam" id="PF19077"/>
    </source>
</evidence>
<keyword evidence="3" id="KW-1185">Reference proteome</keyword>
<sequence>MGFRYFIRINGISGDSTTQGFEGWFNLLDFSFGASNSGGLVFSDLVAGKTNLQDLSVAIDNSTSLTALLAALSSGADLGSVEVRAINDDGQVIYDLTLNDVRLSSITEGESEGGNAAPIASFNFGTFGLVTHEQNPDGTLAPPESVGWSVLTNTPVDPASLDHPTSTSTAPSAEPVAYFLRIDGIDGNSTSKGHEGWFELPSFSFGGFNAVSASAGGGGGDVSKTVFSDLSLLLSDNLALSALFTQSVSGASIAALEIEGVSALGHTVYDLTLNDVLVTSVQQGDTRGGISETSATFSYGQIGLVTNAELPSGALGPDRAFGWDLTTSKAIAPADLIEPSAGSADPVLDPVSYFLRIDGIDGDSSAKGFSEWIELESFSFGESISGAISGGSGLPSFSDIALVLRGSTALTALMSASATGVHILSAEIRGVAGTGISGTSVVYDLTLNHVLVSSVQQSDASDGDSVDYSFINLNYGQIGLVTTSLNPDGSAGTQHSFGWDLTTSKAIEPADLLTPDSGHVDPAGSAVTYFLKIDGVAGDSLDTNHKGWFEISSFSLGESNSGSAALGGGAGAGIVNFGDLNVNLQNNGLLAALLLDSAAGKYLPAIEIEGVTSSASGQQRTVYDLTLNEVQVSSISHSAFGGEQPSTALSFHYGEISVVTNSLNSDGTLGPSQSFAWDVADNKAITPADVAAPVASGAPSSPAPTTYFLRISGIDGDATSKGHEGWFELPAFSFNLTNVPTSATGSGAGAGIASFSDLNVLLTDNTALAALLFESASGKFLTALEIEGVNAANQVIYDLTLNGVHVSSAQSNASEGADGMATAYSFGYQQISLVTNSVLSNGTLGPAQTFGWDLANNRQLTTALTTPIAGNNDGAGDPVAYFIKIDGISGDSTSKGHEGWLDLSSFSLAAFNPVSLTAGSGASAGRISFSDLSMILSGSTALAELLALNVAGSEIRGIEIEGVAAGGQVVYDLTLNHVLVTSVAMNGSEGADPVTGSVAFTFAQIGLVTTELHPNGSLGDDFSFGWDGAENRPIDPATLYTPADSPPSVTISAQVLDHDTGASGSDLVTSDGHVTLTGTASDNGSIVSVHVFDGLTDLGQASLNGTDWTFSADLAPGIHNLYAVATDNSGSTAETAVQPSITVDGTGPLVSVTSQVLTVDSGASGADLVTNDGRVTLTGTASDANGVTGVHIFDGATDLGAATLNAGSWSFATTLAAGAHTLRAVATDTAGNTTSSAVQPSITVDGTGPLVSVTSQVLTVDSGASGADLVTNDGRVTLTGTASDANGVTGVHVFDGATDLGAATLNAGSWSFATTLAAGAHTLRAVATDTAGNTASSALQSQIVVDTTLPTVAVTSQLLTNDTGLSASDLVTSDGRVTLTGTVGDNTAVASVRVFDGATDLGAATLVGSTWTFATTLAVGTHSLRAVASDSAGNTVQTATQPQISVVAYDPIVGQTGQTVVGGTSHEDTIVFAGSNTVITAGGGDDLIAIRAGATAGLHYIDGGTGIDTLDLSALTTANTVNLASMIATGPQLGVTALSSIENVIGGSAVDTITASAARNVFTGGGGADRFVFATLNAAANGATFVPGTGDIIKDFRSTLDGAGALHDIIDLRGIDAIQGGRDDAFVFNATPWDGTGNQFTGAGQLRYQYVFDGQGQEHTIIAGNVNSSGQGNGLLADFQIDLLGHHLLGANDFIA</sequence>
<dbReference type="PANTHER" id="PTHR36152">
    <property type="entry name" value="CYTOPLASMIC PROTEIN-RELATED"/>
    <property type="match status" value="1"/>
</dbReference>
<reference evidence="2 3" key="1">
    <citation type="submission" date="2024-09" db="EMBL/GenBank/DDBJ databases">
        <authorList>
            <person name="Sun Q."/>
            <person name="Mori K."/>
        </authorList>
    </citation>
    <scope>NUCLEOTIDE SEQUENCE [LARGE SCALE GENOMIC DNA]</scope>
    <source>
        <strain evidence="2 3">NCAIM B.02537</strain>
    </source>
</reference>
<dbReference type="EMBL" id="JBHLTL010000001">
    <property type="protein sequence ID" value="MFC0588212.1"/>
    <property type="molecule type" value="Genomic_DNA"/>
</dbReference>
<name>A0ABV6PEG7_9SPHN</name>